<sequence length="444" mass="50741">MSKFNQLRERYPNLIPISELRANVSIIDLALHWGYELKRQKGKSRPVLEHTGYNDTIIIKNPNHADVQVYQRAGDFSDSGTIVDFIRNRLTTVFSAYNQPDEHSLTNITKVLYDYLRVDPTQSKPEQKLADNVTSPKRLFNIADFDLRPLEKDNFLTQRHITPETLNRPEFTGKVVTQVTYYDAATSQTVDLPTVKSNPNHQFTQFSNVAFPYYNGQSTRVTGLEIRNQTIKLHAPGSDRNSSVFVSNPPAKTSHFFIMESVIDVLSHCQLRLLRGDNRFDSVYFSVGGQLTPQQIKTLLHYIVAIEKTPDFKIHVAFDNDVKGCLYDLQFIEQIIRAQFPLTQASPAPDQIDYVLPITSPHQPLKEALLAVIEEFNDKVETSGKRIQIFYTEDKITVSIPKTVAALSTFNQGLLRLRGHDRQIMITKAFHKDFNEDLASINKR</sequence>
<dbReference type="Proteomes" id="UP000488299">
    <property type="component" value="Unassembled WGS sequence"/>
</dbReference>
<dbReference type="Pfam" id="PF13155">
    <property type="entry name" value="Toprim_2"/>
    <property type="match status" value="1"/>
</dbReference>
<proteinExistence type="predicted"/>
<comment type="caution">
    <text evidence="1">The sequence shown here is derived from an EMBL/GenBank/DDBJ whole genome shotgun (WGS) entry which is preliminary data.</text>
</comment>
<dbReference type="AlphaFoldDB" id="A0A7J5TSP6"/>
<dbReference type="EMBL" id="WELI01000014">
    <property type="protein sequence ID" value="KAB7726620.1"/>
    <property type="molecule type" value="Genomic_DNA"/>
</dbReference>
<evidence type="ECO:0000313" key="2">
    <source>
        <dbReference type="Proteomes" id="UP000488299"/>
    </source>
</evidence>
<accession>A0A7J5TSP6</accession>
<evidence type="ECO:0000313" key="1">
    <source>
        <dbReference type="EMBL" id="KAB7726620.1"/>
    </source>
</evidence>
<gene>
    <name evidence="1" type="ORF">F5984_23625</name>
</gene>
<reference evidence="1 2" key="1">
    <citation type="submission" date="2019-10" db="EMBL/GenBank/DDBJ databases">
        <title>Rudanella paleaurantiibacter sp. nov., isolated from sludge.</title>
        <authorList>
            <person name="Xu S.Q."/>
        </authorList>
    </citation>
    <scope>NUCLEOTIDE SEQUENCE [LARGE SCALE GENOMIC DNA]</scope>
    <source>
        <strain evidence="1 2">HX-22-17</strain>
    </source>
</reference>
<keyword evidence="2" id="KW-1185">Reference proteome</keyword>
<name>A0A7J5TSP6_9BACT</name>
<dbReference type="RefSeq" id="WP_152126693.1">
    <property type="nucleotide sequence ID" value="NZ_WELI01000014.1"/>
</dbReference>
<evidence type="ECO:0008006" key="3">
    <source>
        <dbReference type="Google" id="ProtNLM"/>
    </source>
</evidence>
<organism evidence="1 2">
    <name type="scientific">Rudanella paleaurantiibacter</name>
    <dbReference type="NCBI Taxonomy" id="2614655"/>
    <lineage>
        <taxon>Bacteria</taxon>
        <taxon>Pseudomonadati</taxon>
        <taxon>Bacteroidota</taxon>
        <taxon>Cytophagia</taxon>
        <taxon>Cytophagales</taxon>
        <taxon>Cytophagaceae</taxon>
        <taxon>Rudanella</taxon>
    </lineage>
</organism>
<protein>
    <recommendedName>
        <fullName evidence="3">DUF3991 domain-containing protein</fullName>
    </recommendedName>
</protein>